<organism evidence="1 2">
    <name type="scientific">Coccomyxa subellipsoidea</name>
    <dbReference type="NCBI Taxonomy" id="248742"/>
    <lineage>
        <taxon>Eukaryota</taxon>
        <taxon>Viridiplantae</taxon>
        <taxon>Chlorophyta</taxon>
        <taxon>core chlorophytes</taxon>
        <taxon>Trebouxiophyceae</taxon>
        <taxon>Trebouxiophyceae incertae sedis</taxon>
        <taxon>Coccomyxaceae</taxon>
        <taxon>Coccomyxa</taxon>
    </lineage>
</organism>
<evidence type="ECO:0000313" key="2">
    <source>
        <dbReference type="Proteomes" id="UP001491310"/>
    </source>
</evidence>
<evidence type="ECO:0008006" key="3">
    <source>
        <dbReference type="Google" id="ProtNLM"/>
    </source>
</evidence>
<dbReference type="Proteomes" id="UP001491310">
    <property type="component" value="Unassembled WGS sequence"/>
</dbReference>
<proteinExistence type="predicted"/>
<comment type="caution">
    <text evidence="1">The sequence shown here is derived from an EMBL/GenBank/DDBJ whole genome shotgun (WGS) entry which is preliminary data.</text>
</comment>
<reference evidence="1 2" key="1">
    <citation type="journal article" date="2024" name="Nat. Commun.">
        <title>Phylogenomics reveals the evolutionary origins of lichenization in chlorophyte algae.</title>
        <authorList>
            <person name="Puginier C."/>
            <person name="Libourel C."/>
            <person name="Otte J."/>
            <person name="Skaloud P."/>
            <person name="Haon M."/>
            <person name="Grisel S."/>
            <person name="Petersen M."/>
            <person name="Berrin J.G."/>
            <person name="Delaux P.M."/>
            <person name="Dal Grande F."/>
            <person name="Keller J."/>
        </authorList>
    </citation>
    <scope>NUCLEOTIDE SEQUENCE [LARGE SCALE GENOMIC DNA]</scope>
    <source>
        <strain evidence="1 2">SAG 216-7</strain>
    </source>
</reference>
<sequence length="377" mass="42356">MIKEIRDKLRAGCGLEHTGSRTPPWALVTGALVAVSLYCALVISPTPSSHIRLQLSGLNEHGKPYEIQDPRHSPSQPRSDPMHPPLLEHMFICITFHWDVLGLTLLRQALTTISQYPTTVTLCIISNRPELLRRTIKPWAAGADHFVCGTNQTLADALHLAFVHRQYMEQAFTNPEFSSFMYLEHDMNVPWPALLGWAADTPLLEPFGFQRGFYRVEPSEETGLPGLTDQISRVNISKYERTVHIRYLDDADRAKDKYFLQLPNPYFAVWVASRAQLAKFLRSKQWDERNTPWAVRAMAACGLQFVDVPEGFFSAAVVPYTPGDPRGIVPPVLNPYAAIEHLSNKYCSANTRKGASHDLGDQSALHCTVSAKDFLYA</sequence>
<gene>
    <name evidence="1" type="ORF">WJX75_006724</name>
</gene>
<name>A0ABR2Z458_9CHLO</name>
<protein>
    <recommendedName>
        <fullName evidence="3">Nucleotide-diphospho-sugar transferase domain-containing protein</fullName>
    </recommendedName>
</protein>
<evidence type="ECO:0000313" key="1">
    <source>
        <dbReference type="EMBL" id="KAK9918767.1"/>
    </source>
</evidence>
<dbReference type="EMBL" id="JALJOT010000001">
    <property type="protein sequence ID" value="KAK9918767.1"/>
    <property type="molecule type" value="Genomic_DNA"/>
</dbReference>
<accession>A0ABR2Z458</accession>
<keyword evidence="2" id="KW-1185">Reference proteome</keyword>